<dbReference type="Proteomes" id="UP001172159">
    <property type="component" value="Unassembled WGS sequence"/>
</dbReference>
<dbReference type="InterPro" id="IPR000182">
    <property type="entry name" value="GNAT_dom"/>
</dbReference>
<dbReference type="Pfam" id="PF00583">
    <property type="entry name" value="Acetyltransf_1"/>
    <property type="match status" value="1"/>
</dbReference>
<evidence type="ECO:0000313" key="2">
    <source>
        <dbReference type="EMBL" id="KAK0735346.1"/>
    </source>
</evidence>
<name>A0AA40BJG2_9PEZI</name>
<proteinExistence type="predicted"/>
<evidence type="ECO:0000259" key="1">
    <source>
        <dbReference type="Pfam" id="PF00583"/>
    </source>
</evidence>
<dbReference type="InterPro" id="IPR016181">
    <property type="entry name" value="Acyl_CoA_acyltransferase"/>
</dbReference>
<dbReference type="EMBL" id="JAUKTV010000007">
    <property type="protein sequence ID" value="KAK0735346.1"/>
    <property type="molecule type" value="Genomic_DNA"/>
</dbReference>
<protein>
    <recommendedName>
        <fullName evidence="1">N-acetyltransferase domain-containing protein</fullName>
    </recommendedName>
</protein>
<evidence type="ECO:0000313" key="3">
    <source>
        <dbReference type="Proteomes" id="UP001172159"/>
    </source>
</evidence>
<dbReference type="Gene3D" id="3.40.630.30">
    <property type="match status" value="1"/>
</dbReference>
<accession>A0AA40BJG2</accession>
<organism evidence="2 3">
    <name type="scientific">Apiosordaria backusii</name>
    <dbReference type="NCBI Taxonomy" id="314023"/>
    <lineage>
        <taxon>Eukaryota</taxon>
        <taxon>Fungi</taxon>
        <taxon>Dikarya</taxon>
        <taxon>Ascomycota</taxon>
        <taxon>Pezizomycotina</taxon>
        <taxon>Sordariomycetes</taxon>
        <taxon>Sordariomycetidae</taxon>
        <taxon>Sordariales</taxon>
        <taxon>Lasiosphaeriaceae</taxon>
        <taxon>Apiosordaria</taxon>
    </lineage>
</organism>
<comment type="caution">
    <text evidence="2">The sequence shown here is derived from an EMBL/GenBank/DDBJ whole genome shotgun (WGS) entry which is preliminary data.</text>
</comment>
<keyword evidence="3" id="KW-1185">Reference proteome</keyword>
<sequence>MAFPPLGALRIAVSDDVPRISVVATAAFRYSPLFDWERPDHEKYPEDTLSSYQTQFLNAIQSDDSIVLVQEDAYIRNENDKTTAIIPNDTGWTAPKAGAQVIVAVISIKLEPGSSHKGKLKNNKGKYHDKFLSLVIGLCSYLTPPNDPGRDLNRRHYDDWGTISAAARKKNGVHNDSVVSMIAVHPAYWRRGHGTKLATWARDLAVKHKVPQCVSAAPMSQCLFMSLGYKQLDVIVAEGDEDDPRGAKTLLLEFGREYRGGLSKSRLLRWIIRVIRNPIAKVVLIAQRTLSRRQVESSEKGAW</sequence>
<feature type="domain" description="N-acetyltransferase" evidence="1">
    <location>
        <begin position="173"/>
        <end position="213"/>
    </location>
</feature>
<dbReference type="CDD" id="cd04301">
    <property type="entry name" value="NAT_SF"/>
    <property type="match status" value="1"/>
</dbReference>
<dbReference type="AlphaFoldDB" id="A0AA40BJG2"/>
<dbReference type="GO" id="GO:0016747">
    <property type="term" value="F:acyltransferase activity, transferring groups other than amino-acyl groups"/>
    <property type="evidence" value="ECO:0007669"/>
    <property type="project" value="InterPro"/>
</dbReference>
<gene>
    <name evidence="2" type="ORF">B0T21DRAFT_333454</name>
</gene>
<reference evidence="2" key="1">
    <citation type="submission" date="2023-06" db="EMBL/GenBank/DDBJ databases">
        <title>Genome-scale phylogeny and comparative genomics of the fungal order Sordariales.</title>
        <authorList>
            <consortium name="Lawrence Berkeley National Laboratory"/>
            <person name="Hensen N."/>
            <person name="Bonometti L."/>
            <person name="Westerberg I."/>
            <person name="Brannstrom I.O."/>
            <person name="Guillou S."/>
            <person name="Cros-Aarteil S."/>
            <person name="Calhoun S."/>
            <person name="Haridas S."/>
            <person name="Kuo A."/>
            <person name="Mondo S."/>
            <person name="Pangilinan J."/>
            <person name="Riley R."/>
            <person name="Labutti K."/>
            <person name="Andreopoulos B."/>
            <person name="Lipzen A."/>
            <person name="Chen C."/>
            <person name="Yanf M."/>
            <person name="Daum C."/>
            <person name="Ng V."/>
            <person name="Clum A."/>
            <person name="Steindorff A."/>
            <person name="Ohm R."/>
            <person name="Martin F."/>
            <person name="Silar P."/>
            <person name="Natvig D."/>
            <person name="Lalanne C."/>
            <person name="Gautier V."/>
            <person name="Ament-Velasquez S.L."/>
            <person name="Kruys A."/>
            <person name="Hutchinson M.I."/>
            <person name="Powell A.J."/>
            <person name="Barry K."/>
            <person name="Miller A.N."/>
            <person name="Grigoriev I.V."/>
            <person name="Debuchy R."/>
            <person name="Gladieux P."/>
            <person name="Thoren M.H."/>
            <person name="Johannesson H."/>
        </authorList>
    </citation>
    <scope>NUCLEOTIDE SEQUENCE</scope>
    <source>
        <strain evidence="2">CBS 540.89</strain>
    </source>
</reference>
<dbReference type="SUPFAM" id="SSF55729">
    <property type="entry name" value="Acyl-CoA N-acyltransferases (Nat)"/>
    <property type="match status" value="1"/>
</dbReference>